<reference evidence="1 2" key="1">
    <citation type="journal article" date="2015" name="Sci. Rep.">
        <title>Genome of the facultative scuticociliatosis pathogen Pseudocohnilembus persalinus provides insight into its virulence through horizontal gene transfer.</title>
        <authorList>
            <person name="Xiong J."/>
            <person name="Wang G."/>
            <person name="Cheng J."/>
            <person name="Tian M."/>
            <person name="Pan X."/>
            <person name="Warren A."/>
            <person name="Jiang C."/>
            <person name="Yuan D."/>
            <person name="Miao W."/>
        </authorList>
    </citation>
    <scope>NUCLEOTIDE SEQUENCE [LARGE SCALE GENOMIC DNA]</scope>
    <source>
        <strain evidence="1">36N120E</strain>
    </source>
</reference>
<evidence type="ECO:0000313" key="2">
    <source>
        <dbReference type="Proteomes" id="UP000054937"/>
    </source>
</evidence>
<protein>
    <submittedName>
        <fullName evidence="1">Signal transduction histidine kinase, phosphotransfer (Hpt) domain</fullName>
    </submittedName>
</protein>
<dbReference type="InterPro" id="IPR036641">
    <property type="entry name" value="HPT_dom_sf"/>
</dbReference>
<keyword evidence="1" id="KW-0418">Kinase</keyword>
<dbReference type="EMBL" id="LDAU01000135">
    <property type="protein sequence ID" value="KRX03313.1"/>
    <property type="molecule type" value="Genomic_DNA"/>
</dbReference>
<dbReference type="Gene3D" id="1.20.120.160">
    <property type="entry name" value="HPT domain"/>
    <property type="match status" value="1"/>
</dbReference>
<keyword evidence="2" id="KW-1185">Reference proteome</keyword>
<dbReference type="InParanoid" id="A0A0V0QML4"/>
<accession>A0A0V0QML4</accession>
<organism evidence="1 2">
    <name type="scientific">Pseudocohnilembus persalinus</name>
    <name type="common">Ciliate</name>
    <dbReference type="NCBI Taxonomy" id="266149"/>
    <lineage>
        <taxon>Eukaryota</taxon>
        <taxon>Sar</taxon>
        <taxon>Alveolata</taxon>
        <taxon>Ciliophora</taxon>
        <taxon>Intramacronucleata</taxon>
        <taxon>Oligohymenophorea</taxon>
        <taxon>Scuticociliatia</taxon>
        <taxon>Philasterida</taxon>
        <taxon>Pseudocohnilembidae</taxon>
        <taxon>Pseudocohnilembus</taxon>
    </lineage>
</organism>
<name>A0A0V0QML4_PSEPJ</name>
<dbReference type="AlphaFoldDB" id="A0A0V0QML4"/>
<dbReference type="SUPFAM" id="SSF47226">
    <property type="entry name" value="Histidine-containing phosphotransfer domain, HPT domain"/>
    <property type="match status" value="1"/>
</dbReference>
<evidence type="ECO:0000313" key="1">
    <source>
        <dbReference type="EMBL" id="KRX03313.1"/>
    </source>
</evidence>
<dbReference type="GO" id="GO:0016301">
    <property type="term" value="F:kinase activity"/>
    <property type="evidence" value="ECO:0007669"/>
    <property type="project" value="UniProtKB-KW"/>
</dbReference>
<sequence length="194" mass="22846">MTDLLDISNFVDEQKAIEQYQTIDIYKQMMAMCIPMTFEEETGLIQELVKAYEQRDYPLIKRHAHTLKGRGLSLFITKLIDKSLNLQKAAEQKNEQLVEDCYSELMEYIPECHRNMCIYCGLELPKPPPKYPLLQFDQSIENEEQFINASTQDPIIAQYLRAKQEGIKFSIYQHNQNKKHQNNQFEQGIKCNIF</sequence>
<keyword evidence="1" id="KW-0808">Transferase</keyword>
<dbReference type="Proteomes" id="UP000054937">
    <property type="component" value="Unassembled WGS sequence"/>
</dbReference>
<proteinExistence type="predicted"/>
<dbReference type="GO" id="GO:0000160">
    <property type="term" value="P:phosphorelay signal transduction system"/>
    <property type="evidence" value="ECO:0007669"/>
    <property type="project" value="InterPro"/>
</dbReference>
<comment type="caution">
    <text evidence="1">The sequence shown here is derived from an EMBL/GenBank/DDBJ whole genome shotgun (WGS) entry which is preliminary data.</text>
</comment>
<gene>
    <name evidence="1" type="ORF">PPERSA_05671</name>
</gene>